<feature type="compositionally biased region" description="Low complexity" evidence="1">
    <location>
        <begin position="120"/>
        <end position="131"/>
    </location>
</feature>
<dbReference type="GeneID" id="95623111"/>
<evidence type="ECO:0000313" key="3">
    <source>
        <dbReference type="EMBL" id="GCD36487.1"/>
    </source>
</evidence>
<evidence type="ECO:0000259" key="2">
    <source>
        <dbReference type="PROSITE" id="PS50234"/>
    </source>
</evidence>
<dbReference type="RefSeq" id="WP_244955651.1">
    <property type="nucleotide sequence ID" value="NZ_BHZC01000001.1"/>
</dbReference>
<reference evidence="3 4" key="1">
    <citation type="submission" date="2018-11" db="EMBL/GenBank/DDBJ databases">
        <title>Whole genome sequence of Streptomyces chrestomyceticus NBRC 13444(T).</title>
        <authorList>
            <person name="Komaki H."/>
            <person name="Tamura T."/>
        </authorList>
    </citation>
    <scope>NUCLEOTIDE SEQUENCE [LARGE SCALE GENOMIC DNA]</scope>
    <source>
        <strain evidence="3 4">NBRC 13444</strain>
    </source>
</reference>
<protein>
    <submittedName>
        <fullName evidence="3">Toxic cation resistance protein</fullName>
    </submittedName>
</protein>
<gene>
    <name evidence="3" type="ORF">OEIGOIKO_04250</name>
</gene>
<feature type="domain" description="VWFA" evidence="2">
    <location>
        <begin position="177"/>
        <end position="360"/>
    </location>
</feature>
<dbReference type="PROSITE" id="PS50234">
    <property type="entry name" value="VWFA"/>
    <property type="match status" value="1"/>
</dbReference>
<dbReference type="Pfam" id="PF10138">
    <property type="entry name" value="vWA-TerF-like"/>
    <property type="match status" value="1"/>
</dbReference>
<sequence length="379" mass="40180">MAEGETVAKVEPEPVVKAEAKPEAEAVKAEAETAEPEAASASASADADGTKSETKPEAKPEAVDEAKPEAKAEPEPEAKPAPVVEPKPEPVAEAAPEATAAPEPVTATEPEATPEPAPEPVAKTVPKPTVEAEPVTDTEPAPTSLTKVEAQAPALVSLYKAARVSLEKQGLATQRAAVYLVLDRSGSMRNYYKDGTVQHLAEQALGLSANLDDDGTVPVVFFSTDVDGTADLDLTNYAGRIEELHAGLGHMGRTNYHWAINAVIEHYEKSGATDPAFVIFQTDGAPTSKPAAEKALCEAAKLPIFWQFVGFGDPDAKGFDFLRKLDDLAVPERRAVDNAGFFHAGRDPRALADADLYQQLMVEFPAWLQEARTAGILPT</sequence>
<proteinExistence type="predicted"/>
<dbReference type="EMBL" id="BHZC01000001">
    <property type="protein sequence ID" value="GCD36487.1"/>
    <property type="molecule type" value="Genomic_DNA"/>
</dbReference>
<dbReference type="AlphaFoldDB" id="A0A7U9PXL4"/>
<dbReference type="InterPro" id="IPR019303">
    <property type="entry name" value="vWA_TerF_C"/>
</dbReference>
<evidence type="ECO:0000313" key="4">
    <source>
        <dbReference type="Proteomes" id="UP000287830"/>
    </source>
</evidence>
<dbReference type="Gene3D" id="3.40.50.410">
    <property type="entry name" value="von Willebrand factor, type A domain"/>
    <property type="match status" value="1"/>
</dbReference>
<name>A0A7U9PXL4_9ACTN</name>
<organism evidence="3 4">
    <name type="scientific">Streptomyces chrestomyceticus JCM 4735</name>
    <dbReference type="NCBI Taxonomy" id="1306181"/>
    <lineage>
        <taxon>Bacteria</taxon>
        <taxon>Bacillati</taxon>
        <taxon>Actinomycetota</taxon>
        <taxon>Actinomycetes</taxon>
        <taxon>Kitasatosporales</taxon>
        <taxon>Streptomycetaceae</taxon>
        <taxon>Streptomyces</taxon>
    </lineage>
</organism>
<feature type="region of interest" description="Disordered" evidence="1">
    <location>
        <begin position="1"/>
        <end position="146"/>
    </location>
</feature>
<dbReference type="InterPro" id="IPR036465">
    <property type="entry name" value="vWFA_dom_sf"/>
</dbReference>
<dbReference type="Proteomes" id="UP000287830">
    <property type="component" value="Unassembled WGS sequence"/>
</dbReference>
<dbReference type="InterPro" id="IPR002035">
    <property type="entry name" value="VWF_A"/>
</dbReference>
<feature type="compositionally biased region" description="Basic and acidic residues" evidence="1">
    <location>
        <begin position="1"/>
        <end position="31"/>
    </location>
</feature>
<feature type="compositionally biased region" description="Basic and acidic residues" evidence="1">
    <location>
        <begin position="48"/>
        <end position="78"/>
    </location>
</feature>
<feature type="compositionally biased region" description="Low complexity" evidence="1">
    <location>
        <begin position="36"/>
        <end position="45"/>
    </location>
</feature>
<feature type="compositionally biased region" description="Low complexity" evidence="1">
    <location>
        <begin position="91"/>
        <end position="111"/>
    </location>
</feature>
<comment type="caution">
    <text evidence="3">The sequence shown here is derived from an EMBL/GenBank/DDBJ whole genome shotgun (WGS) entry which is preliminary data.</text>
</comment>
<accession>A0A7U9PXL4</accession>
<dbReference type="SMART" id="SM00327">
    <property type="entry name" value="VWA"/>
    <property type="match status" value="1"/>
</dbReference>
<dbReference type="CDD" id="cd00198">
    <property type="entry name" value="vWFA"/>
    <property type="match status" value="1"/>
</dbReference>
<evidence type="ECO:0000256" key="1">
    <source>
        <dbReference type="SAM" id="MobiDB-lite"/>
    </source>
</evidence>
<dbReference type="SUPFAM" id="SSF53300">
    <property type="entry name" value="vWA-like"/>
    <property type="match status" value="1"/>
</dbReference>